<evidence type="ECO:0000256" key="2">
    <source>
        <dbReference type="ARBA" id="ARBA00022741"/>
    </source>
</evidence>
<dbReference type="CDD" id="cd03221">
    <property type="entry name" value="ABCF_EF-3"/>
    <property type="match status" value="2"/>
</dbReference>
<keyword evidence="3" id="KW-0067">ATP-binding</keyword>
<feature type="domain" description="ABC transporter" evidence="6">
    <location>
        <begin position="4"/>
        <end position="175"/>
    </location>
</feature>
<dbReference type="NCBIfam" id="NF000355">
    <property type="entry name" value="ribo_prot_ABC_F"/>
    <property type="match status" value="1"/>
</dbReference>
<dbReference type="EMBL" id="BORP01000001">
    <property type="protein sequence ID" value="GIO25950.1"/>
    <property type="molecule type" value="Genomic_DNA"/>
</dbReference>
<evidence type="ECO:0000256" key="4">
    <source>
        <dbReference type="SAM" id="Coils"/>
    </source>
</evidence>
<dbReference type="InterPro" id="IPR003439">
    <property type="entry name" value="ABC_transporter-like_ATP-bd"/>
</dbReference>
<feature type="region of interest" description="Disordered" evidence="5">
    <location>
        <begin position="199"/>
        <end position="218"/>
    </location>
</feature>
<dbReference type="Proteomes" id="UP000676917">
    <property type="component" value="Unassembled WGS sequence"/>
</dbReference>
<comment type="caution">
    <text evidence="7">The sequence shown here is derived from an EMBL/GenBank/DDBJ whole genome shotgun (WGS) entry which is preliminary data.</text>
</comment>
<evidence type="ECO:0000256" key="1">
    <source>
        <dbReference type="ARBA" id="ARBA00022737"/>
    </source>
</evidence>
<keyword evidence="2" id="KW-0547">Nucleotide-binding</keyword>
<dbReference type="GO" id="GO:0016887">
    <property type="term" value="F:ATP hydrolysis activity"/>
    <property type="evidence" value="ECO:0007669"/>
    <property type="project" value="InterPro"/>
</dbReference>
<organism evidence="7 8">
    <name type="scientific">Ornithinibacillus bavariensis</name>
    <dbReference type="NCBI Taxonomy" id="545502"/>
    <lineage>
        <taxon>Bacteria</taxon>
        <taxon>Bacillati</taxon>
        <taxon>Bacillota</taxon>
        <taxon>Bacilli</taxon>
        <taxon>Bacillales</taxon>
        <taxon>Bacillaceae</taxon>
        <taxon>Ornithinibacillus</taxon>
    </lineage>
</organism>
<protein>
    <submittedName>
        <fullName evidence="7">ABC-F type ribosomal protection protein</fullName>
    </submittedName>
</protein>
<sequence length="523" mass="59550">MLLLEAQHILYEVEGKEILNVENLKIQKGDCIGVVGKNGSGKTSLVHILTGKIDSYSGTVLTEVAVQLLPQLKPMAGVRSGGEITQQYINDALATKADILFADEPTTNLDREHIETLENQLKRWNGSVVIVSHDRAFLDSLCNKIWEVKDSRVTEYKGNYTDYRDQKEMEIKKQDDDYKNYISKKQHLERALELKKKKAARAIKSPKRKGDSEANLSGAKPYFAKKQKKLETTANAIKTRLEKLEKVEKVKTDPPLNMSVINEEILGNKPIIRVKEVEGRVGNRILWKTKPFQIHAGDKVAIIGNNGVGKTTFIKKLMSGEKGIEVSPSVKMGYFSQNLDILNLKESILENVTKFSSQELSLVRTVLARLHFFRDDVYKPIEVLSGGERVKVAFAKIFLSDINTIILDEPTNYLDIAAVEALETLLNEYRGTIVFVSHDRRFIHQVARKIISIEKQKMELFNGDYKSYLEYEPKKIDESKQELMIIETKLSDVLSRLSISPTPELEEEFQKLLKEKRKLQEEL</sequence>
<dbReference type="SUPFAM" id="SSF52540">
    <property type="entry name" value="P-loop containing nucleoside triphosphate hydrolases"/>
    <property type="match status" value="2"/>
</dbReference>
<evidence type="ECO:0000313" key="8">
    <source>
        <dbReference type="Proteomes" id="UP000676917"/>
    </source>
</evidence>
<keyword evidence="8" id="KW-1185">Reference proteome</keyword>
<evidence type="ECO:0000256" key="5">
    <source>
        <dbReference type="SAM" id="MobiDB-lite"/>
    </source>
</evidence>
<dbReference type="InterPro" id="IPR050611">
    <property type="entry name" value="ABCF"/>
</dbReference>
<dbReference type="InterPro" id="IPR017871">
    <property type="entry name" value="ABC_transporter-like_CS"/>
</dbReference>
<evidence type="ECO:0000313" key="7">
    <source>
        <dbReference type="EMBL" id="GIO25950.1"/>
    </source>
</evidence>
<feature type="domain" description="ABC transporter" evidence="6">
    <location>
        <begin position="272"/>
        <end position="480"/>
    </location>
</feature>
<dbReference type="PANTHER" id="PTHR19211">
    <property type="entry name" value="ATP-BINDING TRANSPORT PROTEIN-RELATED"/>
    <property type="match status" value="1"/>
</dbReference>
<name>A0A919X7G3_9BACI</name>
<dbReference type="Gene3D" id="3.40.50.300">
    <property type="entry name" value="P-loop containing nucleotide triphosphate hydrolases"/>
    <property type="match status" value="3"/>
</dbReference>
<keyword evidence="4" id="KW-0175">Coiled coil</keyword>
<dbReference type="SMART" id="SM00382">
    <property type="entry name" value="AAA"/>
    <property type="match status" value="2"/>
</dbReference>
<dbReference type="GO" id="GO:0005524">
    <property type="term" value="F:ATP binding"/>
    <property type="evidence" value="ECO:0007669"/>
    <property type="project" value="UniProtKB-KW"/>
</dbReference>
<feature type="coiled-coil region" evidence="4">
    <location>
        <begin position="171"/>
        <end position="198"/>
    </location>
</feature>
<dbReference type="RefSeq" id="WP_212919450.1">
    <property type="nucleotide sequence ID" value="NZ_BORP01000001.1"/>
</dbReference>
<accession>A0A919X7G3</accession>
<dbReference type="InterPro" id="IPR027417">
    <property type="entry name" value="P-loop_NTPase"/>
</dbReference>
<dbReference type="PROSITE" id="PS50893">
    <property type="entry name" value="ABC_TRANSPORTER_2"/>
    <property type="match status" value="2"/>
</dbReference>
<gene>
    <name evidence="7" type="primary">vba</name>
    <name evidence="7" type="ORF">J43TS3_05610</name>
</gene>
<evidence type="ECO:0000256" key="3">
    <source>
        <dbReference type="ARBA" id="ARBA00022840"/>
    </source>
</evidence>
<proteinExistence type="predicted"/>
<dbReference type="InterPro" id="IPR003593">
    <property type="entry name" value="AAA+_ATPase"/>
</dbReference>
<dbReference type="PANTHER" id="PTHR19211:SF100">
    <property type="entry name" value="RIBOSOME PROTECTION PROTEIN VMLR"/>
    <property type="match status" value="1"/>
</dbReference>
<dbReference type="AlphaFoldDB" id="A0A919X7G3"/>
<evidence type="ECO:0000259" key="6">
    <source>
        <dbReference type="PROSITE" id="PS50893"/>
    </source>
</evidence>
<dbReference type="Pfam" id="PF00005">
    <property type="entry name" value="ABC_tran"/>
    <property type="match status" value="2"/>
</dbReference>
<reference evidence="7" key="1">
    <citation type="submission" date="2021-03" db="EMBL/GenBank/DDBJ databases">
        <title>Antimicrobial resistance genes in bacteria isolated from Japanese honey, and their potential for conferring macrolide and lincosamide resistance in the American foulbrood pathogen Paenibacillus larvae.</title>
        <authorList>
            <person name="Okamoto M."/>
            <person name="Kumagai M."/>
            <person name="Kanamori H."/>
            <person name="Takamatsu D."/>
        </authorList>
    </citation>
    <scope>NUCLEOTIDE SEQUENCE</scope>
    <source>
        <strain evidence="7">J43TS3</strain>
    </source>
</reference>
<keyword evidence="1" id="KW-0677">Repeat</keyword>
<dbReference type="PROSITE" id="PS00211">
    <property type="entry name" value="ABC_TRANSPORTER_1"/>
    <property type="match status" value="1"/>
</dbReference>